<feature type="domain" description="Gfo/Idh/MocA-like oxidoreductase C-terminal" evidence="3">
    <location>
        <begin position="141"/>
        <end position="340"/>
    </location>
</feature>
<dbReference type="InterPro" id="IPR000683">
    <property type="entry name" value="Gfo/Idh/MocA-like_OxRdtase_N"/>
</dbReference>
<dbReference type="InterPro" id="IPR036291">
    <property type="entry name" value="NAD(P)-bd_dom_sf"/>
</dbReference>
<evidence type="ECO:0000259" key="2">
    <source>
        <dbReference type="Pfam" id="PF01408"/>
    </source>
</evidence>
<keyword evidence="5" id="KW-1185">Reference proteome</keyword>
<dbReference type="Gene3D" id="3.30.360.10">
    <property type="entry name" value="Dihydrodipicolinate Reductase, domain 2"/>
    <property type="match status" value="1"/>
</dbReference>
<feature type="domain" description="Gfo/Idh/MocA-like oxidoreductase N-terminal" evidence="2">
    <location>
        <begin position="3"/>
        <end position="128"/>
    </location>
</feature>
<sequence>MVGVGIIGCGYIAKKHVASIANCKELTLAAVSDLQVDRMEEVAKSYRQKQSNEVAPITIYEDYHNLLQDSRVEVVIVSTISSLHAQIAIQALQHKKHVIIEKPIALSLQEVEEMIRLAEQKDRRIFVCHQLRYRPFMRKLKSFIEKGYFGDIYLGVATLRLHRSQAYYASSPWKGTWDKDGGMLLNQGIHMVDLLLWLLGDATSVYGEMMNTNKNKETEDIATGILSFEGQSKGLIEANTITKPSNQGYYLSLFGEEGSIIVGGEHFNEIIHCYSQTHPEAIQALGNTTNDRNEHMYMYQDFIRAIKKQEDHLMTASEGKKALEVIFGMYQSAKEGKPVRFPLNDFRTEWMHDW</sequence>
<organism evidence="4 5">
    <name type="scientific">Virgibacillus kapii</name>
    <dbReference type="NCBI Taxonomy" id="1638645"/>
    <lineage>
        <taxon>Bacteria</taxon>
        <taxon>Bacillati</taxon>
        <taxon>Bacillota</taxon>
        <taxon>Bacilli</taxon>
        <taxon>Bacillales</taxon>
        <taxon>Bacillaceae</taxon>
        <taxon>Virgibacillus</taxon>
    </lineage>
</organism>
<dbReference type="RefSeq" id="WP_021291869.1">
    <property type="nucleotide sequence ID" value="NZ_BMPN01000009.1"/>
</dbReference>
<comment type="caution">
    <text evidence="4">The sequence shown here is derived from an EMBL/GenBank/DDBJ whole genome shotgun (WGS) entry which is preliminary data.</text>
</comment>
<protein>
    <submittedName>
        <fullName evidence="4">Oxidoreductase</fullName>
    </submittedName>
</protein>
<evidence type="ECO:0000259" key="3">
    <source>
        <dbReference type="Pfam" id="PF02894"/>
    </source>
</evidence>
<evidence type="ECO:0000313" key="4">
    <source>
        <dbReference type="EMBL" id="GGJ74445.1"/>
    </source>
</evidence>
<dbReference type="InterPro" id="IPR004104">
    <property type="entry name" value="Gfo/Idh/MocA-like_OxRdtase_C"/>
</dbReference>
<dbReference type="PANTHER" id="PTHR43249:SF1">
    <property type="entry name" value="D-GLUCOSIDE 3-DEHYDROGENASE"/>
    <property type="match status" value="1"/>
</dbReference>
<gene>
    <name evidence="4" type="ORF">GCM10007111_39940</name>
</gene>
<evidence type="ECO:0000256" key="1">
    <source>
        <dbReference type="ARBA" id="ARBA00010928"/>
    </source>
</evidence>
<dbReference type="Pfam" id="PF02894">
    <property type="entry name" value="GFO_IDH_MocA_C"/>
    <property type="match status" value="1"/>
</dbReference>
<dbReference type="EMBL" id="BMPN01000009">
    <property type="protein sequence ID" value="GGJ74445.1"/>
    <property type="molecule type" value="Genomic_DNA"/>
</dbReference>
<name>A0ABQ2DWM1_9BACI</name>
<accession>A0ABQ2DWM1</accession>
<dbReference type="SUPFAM" id="SSF55347">
    <property type="entry name" value="Glyceraldehyde-3-phosphate dehydrogenase-like, C-terminal domain"/>
    <property type="match status" value="1"/>
</dbReference>
<dbReference type="Pfam" id="PF01408">
    <property type="entry name" value="GFO_IDH_MocA"/>
    <property type="match status" value="1"/>
</dbReference>
<dbReference type="SUPFAM" id="SSF51735">
    <property type="entry name" value="NAD(P)-binding Rossmann-fold domains"/>
    <property type="match status" value="1"/>
</dbReference>
<dbReference type="Proteomes" id="UP000634435">
    <property type="component" value="Unassembled WGS sequence"/>
</dbReference>
<dbReference type="PANTHER" id="PTHR43249">
    <property type="entry name" value="UDP-N-ACETYL-2-AMINO-2-DEOXY-D-GLUCURONATE OXIDASE"/>
    <property type="match status" value="1"/>
</dbReference>
<reference evidence="5" key="1">
    <citation type="journal article" date="2019" name="Int. J. Syst. Evol. Microbiol.">
        <title>The Global Catalogue of Microorganisms (GCM) 10K type strain sequencing project: providing services to taxonomists for standard genome sequencing and annotation.</title>
        <authorList>
            <consortium name="The Broad Institute Genomics Platform"/>
            <consortium name="The Broad Institute Genome Sequencing Center for Infectious Disease"/>
            <person name="Wu L."/>
            <person name="Ma J."/>
        </authorList>
    </citation>
    <scope>NUCLEOTIDE SEQUENCE [LARGE SCALE GENOMIC DNA]</scope>
    <source>
        <strain evidence="5">JCM 30071</strain>
    </source>
</reference>
<evidence type="ECO:0000313" key="5">
    <source>
        <dbReference type="Proteomes" id="UP000634435"/>
    </source>
</evidence>
<proteinExistence type="inferred from homology"/>
<dbReference type="Gene3D" id="3.40.50.720">
    <property type="entry name" value="NAD(P)-binding Rossmann-like Domain"/>
    <property type="match status" value="1"/>
</dbReference>
<comment type="similarity">
    <text evidence="1">Belongs to the Gfo/Idh/MocA family.</text>
</comment>
<dbReference type="InterPro" id="IPR052515">
    <property type="entry name" value="Gfo/Idh/MocA_Oxidoreductase"/>
</dbReference>